<gene>
    <name evidence="2" type="ORF">CQA43_07940</name>
</gene>
<feature type="transmembrane region" description="Helical" evidence="1">
    <location>
        <begin position="132"/>
        <end position="156"/>
    </location>
</feature>
<keyword evidence="1" id="KW-0812">Transmembrane</keyword>
<evidence type="ECO:0008006" key="4">
    <source>
        <dbReference type="Google" id="ProtNLM"/>
    </source>
</evidence>
<keyword evidence="1" id="KW-0472">Membrane</keyword>
<dbReference type="OrthoDB" id="5327112at2"/>
<reference evidence="2 3" key="1">
    <citation type="submission" date="2018-04" db="EMBL/GenBank/DDBJ databases">
        <title>Novel Campyloabacter and Helicobacter Species and Strains.</title>
        <authorList>
            <person name="Mannion A.J."/>
            <person name="Shen Z."/>
            <person name="Fox J.G."/>
        </authorList>
    </citation>
    <scope>NUCLEOTIDE SEQUENCE [LARGE SCALE GENOMIC DNA]</scope>
    <source>
        <strain evidence="2 3">MIT 99-5101</strain>
    </source>
</reference>
<name>A0A3D8IA76_9HELI</name>
<sequence>MKKKLISNKTWMQIHLYVSLFFIPMALIYAITGSFHIFGVRQNAGAEIVEVKVESPIIKGEEQRIILETLKKNHLKIPQNTDVRFFRNSYSMGNLKYSVTLSKDKAGNPIVRSVERGWYGVLLMLHKAAGKWYFDILAVGFSVALIVLYLSGLFLTAFCKRNYLSASIVTILGFFVTALAVALSL</sequence>
<accession>A0A3D8IA76</accession>
<keyword evidence="3" id="KW-1185">Reference proteome</keyword>
<comment type="caution">
    <text evidence="2">The sequence shown here is derived from an EMBL/GenBank/DDBJ whole genome shotgun (WGS) entry which is preliminary data.</text>
</comment>
<feature type="transmembrane region" description="Helical" evidence="1">
    <location>
        <begin position="163"/>
        <end position="183"/>
    </location>
</feature>
<feature type="transmembrane region" description="Helical" evidence="1">
    <location>
        <begin position="12"/>
        <end position="31"/>
    </location>
</feature>
<dbReference type="Proteomes" id="UP000256650">
    <property type="component" value="Unassembled WGS sequence"/>
</dbReference>
<keyword evidence="1" id="KW-1133">Transmembrane helix</keyword>
<evidence type="ECO:0000256" key="1">
    <source>
        <dbReference type="SAM" id="Phobius"/>
    </source>
</evidence>
<protein>
    <recommendedName>
        <fullName evidence="4">Integral membrane protein</fullName>
    </recommendedName>
</protein>
<evidence type="ECO:0000313" key="3">
    <source>
        <dbReference type="Proteomes" id="UP000256650"/>
    </source>
</evidence>
<organism evidence="2 3">
    <name type="scientific">Helicobacter ganmani</name>
    <dbReference type="NCBI Taxonomy" id="60246"/>
    <lineage>
        <taxon>Bacteria</taxon>
        <taxon>Pseudomonadati</taxon>
        <taxon>Campylobacterota</taxon>
        <taxon>Epsilonproteobacteria</taxon>
        <taxon>Campylobacterales</taxon>
        <taxon>Helicobacteraceae</taxon>
        <taxon>Helicobacter</taxon>
    </lineage>
</organism>
<dbReference type="AlphaFoldDB" id="A0A3D8IA76"/>
<evidence type="ECO:0000313" key="2">
    <source>
        <dbReference type="EMBL" id="RDU62052.1"/>
    </source>
</evidence>
<proteinExistence type="predicted"/>
<dbReference type="EMBL" id="NXLS01000009">
    <property type="protein sequence ID" value="RDU62052.1"/>
    <property type="molecule type" value="Genomic_DNA"/>
</dbReference>